<evidence type="ECO:0000256" key="1">
    <source>
        <dbReference type="SAM" id="Phobius"/>
    </source>
</evidence>
<name>A0A402ABU0_9CHLR</name>
<protein>
    <submittedName>
        <fullName evidence="2">Uncharacterized protein</fullName>
    </submittedName>
</protein>
<keyword evidence="1" id="KW-0472">Membrane</keyword>
<dbReference type="Proteomes" id="UP000287188">
    <property type="component" value="Unassembled WGS sequence"/>
</dbReference>
<feature type="transmembrane region" description="Helical" evidence="1">
    <location>
        <begin position="61"/>
        <end position="79"/>
    </location>
</feature>
<accession>A0A402ABU0</accession>
<evidence type="ECO:0000313" key="2">
    <source>
        <dbReference type="EMBL" id="GCE16569.1"/>
    </source>
</evidence>
<feature type="transmembrane region" description="Helical" evidence="1">
    <location>
        <begin position="25"/>
        <end position="41"/>
    </location>
</feature>
<sequence length="81" mass="9037">MIGAALISLITLTILLDCLLNIYPWYAGIAILTTFPLLIALQQTNDEEHDNLQLRIRTTGAYWQTILLFTLALLIHGLTGI</sequence>
<comment type="caution">
    <text evidence="2">The sequence shown here is derived from an EMBL/GenBank/DDBJ whole genome shotgun (WGS) entry which is preliminary data.</text>
</comment>
<proteinExistence type="predicted"/>
<evidence type="ECO:0000313" key="3">
    <source>
        <dbReference type="Proteomes" id="UP000287188"/>
    </source>
</evidence>
<dbReference type="AlphaFoldDB" id="A0A402ABU0"/>
<gene>
    <name evidence="2" type="ORF">KDK_03690</name>
</gene>
<dbReference type="EMBL" id="BIFS01000001">
    <property type="protein sequence ID" value="GCE16569.1"/>
    <property type="molecule type" value="Genomic_DNA"/>
</dbReference>
<reference evidence="3" key="1">
    <citation type="submission" date="2018-12" db="EMBL/GenBank/DDBJ databases">
        <title>Tengunoibacter tsumagoiensis gen. nov., sp. nov., Dictyobacter kobayashii sp. nov., D. alpinus sp. nov., and D. joshuensis sp. nov. and description of Dictyobacteraceae fam. nov. within the order Ktedonobacterales isolated from Tengu-no-mugimeshi.</title>
        <authorList>
            <person name="Wang C.M."/>
            <person name="Zheng Y."/>
            <person name="Sakai Y."/>
            <person name="Toyoda A."/>
            <person name="Minakuchi Y."/>
            <person name="Abe K."/>
            <person name="Yokota A."/>
            <person name="Yabe S."/>
        </authorList>
    </citation>
    <scope>NUCLEOTIDE SEQUENCE [LARGE SCALE GENOMIC DNA]</scope>
    <source>
        <strain evidence="3">Uno11</strain>
    </source>
</reference>
<keyword evidence="1" id="KW-1133">Transmembrane helix</keyword>
<dbReference type="RefSeq" id="WP_126548446.1">
    <property type="nucleotide sequence ID" value="NZ_BIFS01000001.1"/>
</dbReference>
<keyword evidence="1" id="KW-0812">Transmembrane</keyword>
<keyword evidence="3" id="KW-1185">Reference proteome</keyword>
<organism evidence="2 3">
    <name type="scientific">Dictyobacter kobayashii</name>
    <dbReference type="NCBI Taxonomy" id="2014872"/>
    <lineage>
        <taxon>Bacteria</taxon>
        <taxon>Bacillati</taxon>
        <taxon>Chloroflexota</taxon>
        <taxon>Ktedonobacteria</taxon>
        <taxon>Ktedonobacterales</taxon>
        <taxon>Dictyobacteraceae</taxon>
        <taxon>Dictyobacter</taxon>
    </lineage>
</organism>